<protein>
    <submittedName>
        <fullName evidence="1">Uncharacterized protein</fullName>
    </submittedName>
</protein>
<organism evidence="1 2">
    <name type="scientific">Vaccinium darrowii</name>
    <dbReference type="NCBI Taxonomy" id="229202"/>
    <lineage>
        <taxon>Eukaryota</taxon>
        <taxon>Viridiplantae</taxon>
        <taxon>Streptophyta</taxon>
        <taxon>Embryophyta</taxon>
        <taxon>Tracheophyta</taxon>
        <taxon>Spermatophyta</taxon>
        <taxon>Magnoliopsida</taxon>
        <taxon>eudicotyledons</taxon>
        <taxon>Gunneridae</taxon>
        <taxon>Pentapetalae</taxon>
        <taxon>asterids</taxon>
        <taxon>Ericales</taxon>
        <taxon>Ericaceae</taxon>
        <taxon>Vaccinioideae</taxon>
        <taxon>Vaccinieae</taxon>
        <taxon>Vaccinium</taxon>
    </lineage>
</organism>
<reference evidence="1 2" key="1">
    <citation type="journal article" date="2021" name="Hortic Res">
        <title>High-quality reference genome and annotation aids understanding of berry development for evergreen blueberry (Vaccinium darrowii).</title>
        <authorList>
            <person name="Yu J."/>
            <person name="Hulse-Kemp A.M."/>
            <person name="Babiker E."/>
            <person name="Staton M."/>
        </authorList>
    </citation>
    <scope>NUCLEOTIDE SEQUENCE [LARGE SCALE GENOMIC DNA]</scope>
    <source>
        <strain evidence="2">cv. NJ 8807/NJ 8810</strain>
        <tissue evidence="1">Young leaf</tissue>
    </source>
</reference>
<evidence type="ECO:0000313" key="2">
    <source>
        <dbReference type="Proteomes" id="UP000828048"/>
    </source>
</evidence>
<comment type="caution">
    <text evidence="1">The sequence shown here is derived from an EMBL/GenBank/DDBJ whole genome shotgun (WGS) entry which is preliminary data.</text>
</comment>
<name>A0ACB7Y230_9ERIC</name>
<dbReference type="Proteomes" id="UP000828048">
    <property type="component" value="Chromosome 5"/>
</dbReference>
<accession>A0ACB7Y230</accession>
<sequence>MINLYNLLQNSTGQFPFPWNSTRDPCSWSGVGCNSNNSYITRFSFEDFSLSNSDFLPVLCQIDTLESIDLSDNQLRSLPSEFMTGCGNLTGLRELSFSANSLSGPLPSFHGFLKLETLDLSGNMLSGTISLQMDGLVSLKILSLGSNHFTGSVPTHLGKSMVLERLDLYSNQFMGKIPREIVNYSNLTWIDLSANNLSGSIPDRITELPNLRFLLLSSNSLSGGIPSDLLSQSSLVGVLLSDNSLEGSLPENISSSLRALYLRNNRLNGTIPSSFFGSLQNLEYLELNNNSLGGSIPPELSFCKNLSTLNLARNQLTGHLPVEITQLKQLSKLNISWNLLNGSIPSSVSRLQNLKKLDLRGNNLSGSIPESIGNLSSLIELQLGSNELGGKIPLMPQSLLIALNLSSNLFEGQIPKTLSQLTVLHVLDLSNNRFTGNIPDSLAKMESLVRLVLSNNLLVGLIPDFHAYVLVETTGNTGLIEPTKLSPTQKTTNVLAYLIIAGTLSAGVFGFVVCFRFRKTQQISSVATTTNHGNICSIWNYDGKIAYEDIIKATNDFDIKYCIGTGGYGSVYRAQLPSGKVVALKKLHRLEAEDPSFNQCFRNEVQMLTNVRHKNIVKLYGFCLHNRCMFLVYEYMEKGSLFCALRFDVEASEIGWTQRVKIVEAIAHALSYLHHDHTPPIVHRDISSNNILLNSQLEAFVADFGTARLLHSDSSNQTVIAGTYGYIAPELAYTMVVTEKCDVYSFGVVALEIIMGKHPGDLLSSFTKPSSESIMITDVLDPRLPPPTNPIVAGNIVLVATMAFSCVHPKPKSRPTMRHLSQEFLSRRKALAAPLRTVSLLQLWNRKMDSGQPSNQVISAPA</sequence>
<gene>
    <name evidence="1" type="ORF">Vadar_021185</name>
</gene>
<proteinExistence type="predicted"/>
<evidence type="ECO:0000313" key="1">
    <source>
        <dbReference type="EMBL" id="KAH7847040.1"/>
    </source>
</evidence>
<keyword evidence="2" id="KW-1185">Reference proteome</keyword>
<dbReference type="EMBL" id="CM037155">
    <property type="protein sequence ID" value="KAH7847040.1"/>
    <property type="molecule type" value="Genomic_DNA"/>
</dbReference>